<protein>
    <submittedName>
        <fullName evidence="1">Uncharacterized protein</fullName>
    </submittedName>
</protein>
<dbReference type="VEuPathDB" id="FungiDB:EMCG_08290"/>
<accession>A0A0G2I5R2</accession>
<evidence type="ECO:0000313" key="2">
    <source>
        <dbReference type="Proteomes" id="UP000034164"/>
    </source>
</evidence>
<comment type="caution">
    <text evidence="1">The sequence shown here is derived from an EMBL/GenBank/DDBJ whole genome shotgun (WGS) entry which is preliminary data.</text>
</comment>
<dbReference type="EMBL" id="LCZI01000552">
    <property type="protein sequence ID" value="KKZ65947.1"/>
    <property type="molecule type" value="Genomic_DNA"/>
</dbReference>
<proteinExistence type="predicted"/>
<sequence>MGAVSQVIASLTKGHTKQLSKKPWISYLNLLSNINERVDAGLGWNIQNGASSGGRCEKAVCRYISQPVRDEACAKSLNERSWFSGLSTADSERDTNYRIHVHRGKKVHDKPNMLQLKLQLNSNATNKTIRELAKQDPHRVATMDVNVT</sequence>
<evidence type="ECO:0000313" key="1">
    <source>
        <dbReference type="EMBL" id="KKZ65947.1"/>
    </source>
</evidence>
<dbReference type="Proteomes" id="UP000034164">
    <property type="component" value="Unassembled WGS sequence"/>
</dbReference>
<organism evidence="1 2">
    <name type="scientific">[Emmonsia] crescens</name>
    <dbReference type="NCBI Taxonomy" id="73230"/>
    <lineage>
        <taxon>Eukaryota</taxon>
        <taxon>Fungi</taxon>
        <taxon>Dikarya</taxon>
        <taxon>Ascomycota</taxon>
        <taxon>Pezizomycotina</taxon>
        <taxon>Eurotiomycetes</taxon>
        <taxon>Eurotiomycetidae</taxon>
        <taxon>Onygenales</taxon>
        <taxon>Ajellomycetaceae</taxon>
        <taxon>Emergomyces</taxon>
    </lineage>
</organism>
<dbReference type="AlphaFoldDB" id="A0A0G2I5R2"/>
<reference evidence="2" key="1">
    <citation type="journal article" date="2015" name="PLoS Genet.">
        <title>The dynamic genome and transcriptome of the human fungal pathogen Blastomyces and close relative Emmonsia.</title>
        <authorList>
            <person name="Munoz J.F."/>
            <person name="Gauthier G.M."/>
            <person name="Desjardins C.A."/>
            <person name="Gallo J.E."/>
            <person name="Holder J."/>
            <person name="Sullivan T.D."/>
            <person name="Marty A.J."/>
            <person name="Carmen J.C."/>
            <person name="Chen Z."/>
            <person name="Ding L."/>
            <person name="Gujja S."/>
            <person name="Magrini V."/>
            <person name="Misas E."/>
            <person name="Mitreva M."/>
            <person name="Priest M."/>
            <person name="Saif S."/>
            <person name="Whiston E.A."/>
            <person name="Young S."/>
            <person name="Zeng Q."/>
            <person name="Goldman W.E."/>
            <person name="Mardis E.R."/>
            <person name="Taylor J.W."/>
            <person name="McEwen J.G."/>
            <person name="Clay O.K."/>
            <person name="Klein B.S."/>
            <person name="Cuomo C.A."/>
        </authorList>
    </citation>
    <scope>NUCLEOTIDE SEQUENCE [LARGE SCALE GENOMIC DNA]</scope>
    <source>
        <strain evidence="2">UAMH 3008</strain>
    </source>
</reference>
<gene>
    <name evidence="1" type="ORF">EMCG_08290</name>
</gene>
<name>A0A0G2I5R2_9EURO</name>
<dbReference type="OrthoDB" id="2933464at2759"/>